<dbReference type="EMBL" id="CM042009">
    <property type="protein sequence ID" value="KAI3787765.1"/>
    <property type="molecule type" value="Genomic_DNA"/>
</dbReference>
<organism evidence="1 2">
    <name type="scientific">Cichorium intybus</name>
    <name type="common">Chicory</name>
    <dbReference type="NCBI Taxonomy" id="13427"/>
    <lineage>
        <taxon>Eukaryota</taxon>
        <taxon>Viridiplantae</taxon>
        <taxon>Streptophyta</taxon>
        <taxon>Embryophyta</taxon>
        <taxon>Tracheophyta</taxon>
        <taxon>Spermatophyta</taxon>
        <taxon>Magnoliopsida</taxon>
        <taxon>eudicotyledons</taxon>
        <taxon>Gunneridae</taxon>
        <taxon>Pentapetalae</taxon>
        <taxon>asterids</taxon>
        <taxon>campanulids</taxon>
        <taxon>Asterales</taxon>
        <taxon>Asteraceae</taxon>
        <taxon>Cichorioideae</taxon>
        <taxon>Cichorieae</taxon>
        <taxon>Cichoriinae</taxon>
        <taxon>Cichorium</taxon>
    </lineage>
</organism>
<reference evidence="1 2" key="2">
    <citation type="journal article" date="2022" name="Mol. Ecol. Resour.">
        <title>The genomes of chicory, endive, great burdock and yacon provide insights into Asteraceae paleo-polyploidization history and plant inulin production.</title>
        <authorList>
            <person name="Fan W."/>
            <person name="Wang S."/>
            <person name="Wang H."/>
            <person name="Wang A."/>
            <person name="Jiang F."/>
            <person name="Liu H."/>
            <person name="Zhao H."/>
            <person name="Xu D."/>
            <person name="Zhang Y."/>
        </authorList>
    </citation>
    <scope>NUCLEOTIDE SEQUENCE [LARGE SCALE GENOMIC DNA]</scope>
    <source>
        <strain evidence="2">cv. Punajuju</strain>
        <tissue evidence="1">Leaves</tissue>
    </source>
</reference>
<protein>
    <submittedName>
        <fullName evidence="1">Uncharacterized protein</fullName>
    </submittedName>
</protein>
<gene>
    <name evidence="1" type="ORF">L2E82_00168</name>
</gene>
<comment type="caution">
    <text evidence="1">The sequence shown here is derived from an EMBL/GenBank/DDBJ whole genome shotgun (WGS) entry which is preliminary data.</text>
</comment>
<accession>A0ACB9GXE6</accession>
<proteinExistence type="predicted"/>
<evidence type="ECO:0000313" key="2">
    <source>
        <dbReference type="Proteomes" id="UP001055811"/>
    </source>
</evidence>
<dbReference type="Proteomes" id="UP001055811">
    <property type="component" value="Linkage Group LG01"/>
</dbReference>
<sequence length="112" mass="12840">MLYNQMGHETLLTRMSGLKKGQVLTIWNLFFGKEYCNSGRSCFSFGGVYLRILGNSLWHSKSMIVDDDIHQIYEIQFSRVGDTSLYLALPFSLFKKPSKAETNSHKQNHLSS</sequence>
<keyword evidence="2" id="KW-1185">Reference proteome</keyword>
<evidence type="ECO:0000313" key="1">
    <source>
        <dbReference type="EMBL" id="KAI3787765.1"/>
    </source>
</evidence>
<name>A0ACB9GXE6_CICIN</name>
<reference evidence="2" key="1">
    <citation type="journal article" date="2022" name="Mol. Ecol. Resour.">
        <title>The genomes of chicory, endive, great burdock and yacon provide insights into Asteraceae palaeo-polyploidization history and plant inulin production.</title>
        <authorList>
            <person name="Fan W."/>
            <person name="Wang S."/>
            <person name="Wang H."/>
            <person name="Wang A."/>
            <person name="Jiang F."/>
            <person name="Liu H."/>
            <person name="Zhao H."/>
            <person name="Xu D."/>
            <person name="Zhang Y."/>
        </authorList>
    </citation>
    <scope>NUCLEOTIDE SEQUENCE [LARGE SCALE GENOMIC DNA]</scope>
    <source>
        <strain evidence="2">cv. Punajuju</strain>
    </source>
</reference>